<evidence type="ECO:0000259" key="11">
    <source>
        <dbReference type="PROSITE" id="PS50866"/>
    </source>
</evidence>
<dbReference type="PROSITE" id="PS50866">
    <property type="entry name" value="GOLD"/>
    <property type="match status" value="1"/>
</dbReference>
<evidence type="ECO:0000256" key="1">
    <source>
        <dbReference type="ARBA" id="ARBA00004479"/>
    </source>
</evidence>
<keyword evidence="6 9" id="KW-0472">Membrane</keyword>
<keyword evidence="4 10" id="KW-0732">Signal</keyword>
<dbReference type="SUPFAM" id="SSF101576">
    <property type="entry name" value="Supernatant protein factor (SPF), C-terminal domain"/>
    <property type="match status" value="1"/>
</dbReference>
<evidence type="ECO:0000256" key="3">
    <source>
        <dbReference type="ARBA" id="ARBA00022692"/>
    </source>
</evidence>
<proteinExistence type="inferred from homology"/>
<feature type="chain" id="PRO_5003410363" evidence="10">
    <location>
        <begin position="30"/>
        <end position="216"/>
    </location>
</feature>
<sequence>MKRPCLPPVHQVTLCVILFLLSSLHAVHAGEGTVSVKIPARRELCFFEEVSGPDVKMFLHYSVTSGGALDIDTTIRAHDDSIVWLSQRDKEGRILFKSRAAGRYNFCFSNKMSSVTGKVVTFSIIVDRDEATGTGKVSATEPDPIEHSIMTLRRGLREVQDVQRYLRLRERVHRATSEVANTRVVIWSTIEILAILSMSLGNVWYLRRIFNKRRVV</sequence>
<dbReference type="OMA" id="WCNIEET"/>
<protein>
    <submittedName>
        <fullName evidence="12">Putative Cop-coated vesicle membrane protein</fullName>
    </submittedName>
</protein>
<evidence type="ECO:0000256" key="6">
    <source>
        <dbReference type="ARBA" id="ARBA00023136"/>
    </source>
</evidence>
<feature type="transmembrane region" description="Helical" evidence="9">
    <location>
        <begin position="184"/>
        <end position="206"/>
    </location>
</feature>
<organism evidence="12">
    <name type="scientific">Trypanosoma vivax (strain Y486)</name>
    <dbReference type="NCBI Taxonomy" id="1055687"/>
    <lineage>
        <taxon>Eukaryota</taxon>
        <taxon>Discoba</taxon>
        <taxon>Euglenozoa</taxon>
        <taxon>Kinetoplastea</taxon>
        <taxon>Metakinetoplastina</taxon>
        <taxon>Trypanosomatida</taxon>
        <taxon>Trypanosomatidae</taxon>
        <taxon>Trypanosoma</taxon>
        <taxon>Duttonella</taxon>
    </lineage>
</organism>
<dbReference type="VEuPathDB" id="TriTrypDB:TvY486_1116060"/>
<dbReference type="Pfam" id="PF01105">
    <property type="entry name" value="EMP24_GP25L"/>
    <property type="match status" value="1"/>
</dbReference>
<evidence type="ECO:0000256" key="2">
    <source>
        <dbReference type="ARBA" id="ARBA00007104"/>
    </source>
</evidence>
<dbReference type="SMART" id="SM01190">
    <property type="entry name" value="EMP24_GP25L"/>
    <property type="match status" value="1"/>
</dbReference>
<evidence type="ECO:0000256" key="4">
    <source>
        <dbReference type="ARBA" id="ARBA00022729"/>
    </source>
</evidence>
<comment type="subcellular location">
    <subcellularLocation>
        <location evidence="7">Endomembrane system</location>
        <topology evidence="7">Single-pass membrane protein</topology>
    </subcellularLocation>
    <subcellularLocation>
        <location evidence="1 8">Membrane</location>
        <topology evidence="1 8">Single-pass type I membrane protein</topology>
    </subcellularLocation>
</comment>
<reference evidence="12" key="1">
    <citation type="journal article" date="2012" name="Proc. Natl. Acad. Sci. U.S.A.">
        <title>Antigenic diversity is generated by distinct evolutionary mechanisms in African trypanosome species.</title>
        <authorList>
            <person name="Jackson A.P."/>
            <person name="Berry A."/>
            <person name="Aslett M."/>
            <person name="Allison H.C."/>
            <person name="Burton P."/>
            <person name="Vavrova-Anderson J."/>
            <person name="Brown R."/>
            <person name="Browne H."/>
            <person name="Corton N."/>
            <person name="Hauser H."/>
            <person name="Gamble J."/>
            <person name="Gilderthorp R."/>
            <person name="Marcello L."/>
            <person name="McQuillan J."/>
            <person name="Otto T.D."/>
            <person name="Quail M.A."/>
            <person name="Sanders M.J."/>
            <person name="van Tonder A."/>
            <person name="Ginger M.L."/>
            <person name="Field M.C."/>
            <person name="Barry J.D."/>
            <person name="Hertz-Fowler C."/>
            <person name="Berriman M."/>
        </authorList>
    </citation>
    <scope>NUCLEOTIDE SEQUENCE</scope>
    <source>
        <strain evidence="12">Y486</strain>
    </source>
</reference>
<comment type="similarity">
    <text evidence="2 8">Belongs to the EMP24/GP25L family.</text>
</comment>
<dbReference type="EMBL" id="HE573027">
    <property type="protein sequence ID" value="CCC54122.1"/>
    <property type="molecule type" value="Genomic_DNA"/>
</dbReference>
<evidence type="ECO:0000256" key="5">
    <source>
        <dbReference type="ARBA" id="ARBA00022989"/>
    </source>
</evidence>
<keyword evidence="3 8" id="KW-0812">Transmembrane</keyword>
<evidence type="ECO:0000256" key="10">
    <source>
        <dbReference type="SAM" id="SignalP"/>
    </source>
</evidence>
<dbReference type="InterPro" id="IPR036598">
    <property type="entry name" value="GOLD_dom_sf"/>
</dbReference>
<evidence type="ECO:0000256" key="8">
    <source>
        <dbReference type="RuleBase" id="RU003827"/>
    </source>
</evidence>
<dbReference type="InterPro" id="IPR009038">
    <property type="entry name" value="GOLD_dom"/>
</dbReference>
<accession>G0U938</accession>
<evidence type="ECO:0000256" key="7">
    <source>
        <dbReference type="ARBA" id="ARBA00037847"/>
    </source>
</evidence>
<feature type="domain" description="GOLD" evidence="11">
    <location>
        <begin position="43"/>
        <end position="126"/>
    </location>
</feature>
<dbReference type="AlphaFoldDB" id="G0U938"/>
<keyword evidence="5 9" id="KW-1133">Transmembrane helix</keyword>
<name>G0U938_TRYVY</name>
<dbReference type="InterPro" id="IPR015720">
    <property type="entry name" value="Emp24-like"/>
</dbReference>
<gene>
    <name evidence="12" type="ORF">TVY486_1116060</name>
</gene>
<dbReference type="GO" id="GO:0016020">
    <property type="term" value="C:membrane"/>
    <property type="evidence" value="ECO:0007669"/>
    <property type="project" value="UniProtKB-SubCell"/>
</dbReference>
<evidence type="ECO:0000313" key="12">
    <source>
        <dbReference type="EMBL" id="CCC54122.1"/>
    </source>
</evidence>
<dbReference type="GO" id="GO:0012505">
    <property type="term" value="C:endomembrane system"/>
    <property type="evidence" value="ECO:0007669"/>
    <property type="project" value="UniProtKB-SubCell"/>
</dbReference>
<dbReference type="PANTHER" id="PTHR22811">
    <property type="entry name" value="TRANSMEMBRANE EMP24 DOMAIN-CONTAINING PROTEIN"/>
    <property type="match status" value="1"/>
</dbReference>
<feature type="signal peptide" evidence="10">
    <location>
        <begin position="1"/>
        <end position="29"/>
    </location>
</feature>
<evidence type="ECO:0000256" key="9">
    <source>
        <dbReference type="SAM" id="Phobius"/>
    </source>
</evidence>